<gene>
    <name evidence="2" type="ORF">BBI01_04435</name>
</gene>
<keyword evidence="3" id="KW-1185">Reference proteome</keyword>
<accession>A0A1B8ZWI5</accession>
<sequence length="175" mass="18981">MIMKKILLSIFAISSFGLYAQKTIHVFNYTNFNLVNTLLGADQSNSNCFPSIQGTNYPIPVAPQGTVTYKSYRHSDTKVPPINSWTVTSGINIVNTLAAADPQLDNLGIVTDWMLNKFYVADPGGGPLLNSGASIGTIGCNGQLVTHLQNTSSTPYAFNDAFWFVSAGETYFVIQ</sequence>
<feature type="signal peptide" evidence="1">
    <location>
        <begin position="1"/>
        <end position="20"/>
    </location>
</feature>
<comment type="caution">
    <text evidence="2">The sequence shown here is derived from an EMBL/GenBank/DDBJ whole genome shotgun (WGS) entry which is preliminary data.</text>
</comment>
<name>A0A1B8ZWI5_9FLAO</name>
<protein>
    <submittedName>
        <fullName evidence="2">Uncharacterized protein</fullName>
    </submittedName>
</protein>
<dbReference type="Proteomes" id="UP000092651">
    <property type="component" value="Unassembled WGS sequence"/>
</dbReference>
<keyword evidence="1" id="KW-0732">Signal</keyword>
<proteinExistence type="predicted"/>
<reference evidence="2 3" key="1">
    <citation type="submission" date="2016-07" db="EMBL/GenBank/DDBJ databases">
        <authorList>
            <person name="Jeong J.-J."/>
            <person name="Kim D.W."/>
            <person name="Sang M.K."/>
            <person name="Choi I.-G."/>
            <person name="Kim K.D."/>
        </authorList>
    </citation>
    <scope>NUCLEOTIDE SEQUENCE [LARGE SCALE GENOMIC DNA]</scope>
    <source>
        <strain evidence="2 3">UTM-3</strain>
    </source>
</reference>
<dbReference type="EMBL" id="MAYH01000012">
    <property type="protein sequence ID" value="OCA75951.1"/>
    <property type="molecule type" value="Genomic_DNA"/>
</dbReference>
<evidence type="ECO:0000313" key="3">
    <source>
        <dbReference type="Proteomes" id="UP000092651"/>
    </source>
</evidence>
<organism evidence="2 3">
    <name type="scientific">Chryseobacterium artocarpi</name>
    <dbReference type="NCBI Taxonomy" id="1414727"/>
    <lineage>
        <taxon>Bacteria</taxon>
        <taxon>Pseudomonadati</taxon>
        <taxon>Bacteroidota</taxon>
        <taxon>Flavobacteriia</taxon>
        <taxon>Flavobacteriales</taxon>
        <taxon>Weeksellaceae</taxon>
        <taxon>Chryseobacterium group</taxon>
        <taxon>Chryseobacterium</taxon>
    </lineage>
</organism>
<evidence type="ECO:0000313" key="2">
    <source>
        <dbReference type="EMBL" id="OCA75951.1"/>
    </source>
</evidence>
<evidence type="ECO:0000256" key="1">
    <source>
        <dbReference type="SAM" id="SignalP"/>
    </source>
</evidence>
<feature type="chain" id="PRO_5008621222" evidence="1">
    <location>
        <begin position="21"/>
        <end position="175"/>
    </location>
</feature>
<dbReference type="AlphaFoldDB" id="A0A1B8ZWI5"/>